<keyword evidence="11 14" id="KW-1015">Disulfide bond</keyword>
<evidence type="ECO:0000256" key="7">
    <source>
        <dbReference type="ARBA" id="ARBA00022847"/>
    </source>
</evidence>
<dbReference type="SUPFAM" id="SSF161070">
    <property type="entry name" value="SNF-like"/>
    <property type="match status" value="1"/>
</dbReference>
<dbReference type="Pfam" id="PF00209">
    <property type="entry name" value="SNF"/>
    <property type="match status" value="1"/>
</dbReference>
<dbReference type="Proteomes" id="UP000515163">
    <property type="component" value="Unplaced"/>
</dbReference>
<feature type="transmembrane region" description="Helical" evidence="17">
    <location>
        <begin position="319"/>
        <end position="336"/>
    </location>
</feature>
<feature type="binding site" evidence="13">
    <location>
        <position position="73"/>
    </location>
    <ligand>
        <name>Na(+)</name>
        <dbReference type="ChEBI" id="CHEBI:29101"/>
        <label>1</label>
    </ligand>
</feature>
<keyword evidence="9 13" id="KW-0915">Sodium</keyword>
<evidence type="ECO:0000256" key="16">
    <source>
        <dbReference type="SAM" id="MobiDB-lite"/>
    </source>
</evidence>
<evidence type="ECO:0000313" key="19">
    <source>
        <dbReference type="RefSeq" id="XP_031574816.1"/>
    </source>
</evidence>
<feature type="binding site" evidence="13">
    <location>
        <position position="423"/>
    </location>
    <ligand>
        <name>Na(+)</name>
        <dbReference type="ChEBI" id="CHEBI:29101"/>
        <label>1</label>
    </ligand>
</feature>
<feature type="transmembrane region" description="Helical" evidence="17">
    <location>
        <begin position="137"/>
        <end position="165"/>
    </location>
</feature>
<organism evidence="18 19">
    <name type="scientific">Actinia tenebrosa</name>
    <name type="common">Australian red waratah sea anemone</name>
    <dbReference type="NCBI Taxonomy" id="6105"/>
    <lineage>
        <taxon>Eukaryota</taxon>
        <taxon>Metazoa</taxon>
        <taxon>Cnidaria</taxon>
        <taxon>Anthozoa</taxon>
        <taxon>Hexacorallia</taxon>
        <taxon>Actiniaria</taxon>
        <taxon>Actiniidae</taxon>
        <taxon>Actinia</taxon>
    </lineage>
</organism>
<dbReference type="PANTHER" id="PTHR11616">
    <property type="entry name" value="SODIUM/CHLORIDE DEPENDENT TRANSPORTER"/>
    <property type="match status" value="1"/>
</dbReference>
<evidence type="ECO:0000256" key="13">
    <source>
        <dbReference type="PIRSR" id="PIRSR600175-1"/>
    </source>
</evidence>
<sequence>MEAKTQKDVQPVLLVKVTPSTTPLFDEVEMSAKTKSGKDVEAGQTQSTPSVSVESREKWQSKSDFLLSCIGYAVGLGNIWRFPYLCYSNGGATFLIPYFLMLAINGVPLFYMELAIGQYLSLGPIGVWTAICPMSRGIGYAMVMISFLVSIYYNVIIAWCLLFLYNSFRAEVPWKNCGNPWNTDLCRAKQRYGNVSTNCTALGLAPNCTPIFKSPPEEFFNNKILHINESINDLGEIRWDLVVCLIIAWLMVYFCLVKGVKSSGKVVYFTATFPYIILVILFFRGVTLEGAIDGVLFYIKPDLKKLANPEVWVRAATQIFYSLGIGFGSLVTFGSYNKFHNNCQSDALLVTLINCGTSFFAGFVIFSVMGFMAFTLGTTVDQVVASGPGLTFVAYPEAIAQMPVSTLWAIMFFFMLLTLGLDSQFAMVECVVTGLSDEYPKYLQKYKWLALLVACLVMLFLAIPMCAEGGMYVFNLFDYQSGGISLLFVGFCEVAFIGWGVGTERLSMIIENMIGKKPNYYFIICWKFLSPVVCLLIIIAQIVMWSGISYNKQPYPQWAECVGWLLAFLSMAFIPVIAIMQLYKAKGATFTEKWRNALSPDPTVFRGVEEKQGVHCDNEKL</sequence>
<feature type="transmembrane region" description="Helical" evidence="17">
    <location>
        <begin position="448"/>
        <end position="473"/>
    </location>
</feature>
<evidence type="ECO:0000256" key="4">
    <source>
        <dbReference type="ARBA" id="ARBA00022692"/>
    </source>
</evidence>
<dbReference type="PROSITE" id="PS50267">
    <property type="entry name" value="NA_NEUROTRAN_SYMP_3"/>
    <property type="match status" value="1"/>
</dbReference>
<evidence type="ECO:0000256" key="15">
    <source>
        <dbReference type="RuleBase" id="RU003732"/>
    </source>
</evidence>
<keyword evidence="7 15" id="KW-0769">Symport</keyword>
<keyword evidence="8 17" id="KW-1133">Transmembrane helix</keyword>
<reference evidence="19" key="1">
    <citation type="submission" date="2025-08" db="UniProtKB">
        <authorList>
            <consortium name="RefSeq"/>
        </authorList>
    </citation>
    <scope>IDENTIFICATION</scope>
    <source>
        <tissue evidence="19">Tentacle</tissue>
    </source>
</reference>
<evidence type="ECO:0000256" key="17">
    <source>
        <dbReference type="SAM" id="Phobius"/>
    </source>
</evidence>
<dbReference type="GO" id="GO:0090493">
    <property type="term" value="P:catecholamine uptake"/>
    <property type="evidence" value="ECO:0007669"/>
    <property type="project" value="UniProtKB-ARBA"/>
</dbReference>
<feature type="transmembrane region" description="Helical" evidence="17">
    <location>
        <begin position="348"/>
        <end position="378"/>
    </location>
</feature>
<feature type="transmembrane region" description="Helical" evidence="17">
    <location>
        <begin position="520"/>
        <end position="544"/>
    </location>
</feature>
<dbReference type="GO" id="GO:0015378">
    <property type="term" value="F:sodium:chloride symporter activity"/>
    <property type="evidence" value="ECO:0007669"/>
    <property type="project" value="UniProtKB-ARBA"/>
</dbReference>
<feature type="transmembrane region" description="Helical" evidence="17">
    <location>
        <begin position="398"/>
        <end position="419"/>
    </location>
</feature>
<dbReference type="PRINTS" id="PR00176">
    <property type="entry name" value="NANEUSMPORT"/>
</dbReference>
<dbReference type="NCBIfam" id="NF037979">
    <property type="entry name" value="Na_transp"/>
    <property type="match status" value="1"/>
</dbReference>
<dbReference type="InterPro" id="IPR037272">
    <property type="entry name" value="SNS_sf"/>
</dbReference>
<dbReference type="InterPro" id="IPR000175">
    <property type="entry name" value="Na/ntran_symport"/>
</dbReference>
<evidence type="ECO:0000256" key="2">
    <source>
        <dbReference type="ARBA" id="ARBA00022448"/>
    </source>
</evidence>
<name>A0A6P8J467_ACTTE</name>
<keyword evidence="12" id="KW-0325">Glycoprotein</keyword>
<feature type="region of interest" description="Disordered" evidence="16">
    <location>
        <begin position="34"/>
        <end position="53"/>
    </location>
</feature>
<feature type="binding site" evidence="13">
    <location>
        <position position="71"/>
    </location>
    <ligand>
        <name>Na(+)</name>
        <dbReference type="ChEBI" id="CHEBI:29101"/>
        <label>1</label>
    </ligand>
</feature>
<feature type="transmembrane region" description="Helical" evidence="17">
    <location>
        <begin position="65"/>
        <end position="83"/>
    </location>
</feature>
<evidence type="ECO:0000256" key="5">
    <source>
        <dbReference type="ARBA" id="ARBA00022723"/>
    </source>
</evidence>
<gene>
    <name evidence="19" type="primary">LOC116308518</name>
</gene>
<keyword evidence="18" id="KW-1185">Reference proteome</keyword>
<dbReference type="PANTHER" id="PTHR11616:SF320">
    <property type="entry name" value="SODIUM-DEPENDENT NORADRENALINE TRANSPORTER"/>
    <property type="match status" value="1"/>
</dbReference>
<dbReference type="PROSITE" id="PS00610">
    <property type="entry name" value="NA_NEUROTRAN_SYMP_1"/>
    <property type="match status" value="1"/>
</dbReference>
<dbReference type="GO" id="GO:0008504">
    <property type="term" value="F:monoamine transmembrane transporter activity"/>
    <property type="evidence" value="ECO:0007669"/>
    <property type="project" value="UniProtKB-ARBA"/>
</dbReference>
<dbReference type="GO" id="GO:0046872">
    <property type="term" value="F:metal ion binding"/>
    <property type="evidence" value="ECO:0007669"/>
    <property type="project" value="UniProtKB-KW"/>
</dbReference>
<feature type="binding site" evidence="13">
    <location>
        <position position="422"/>
    </location>
    <ligand>
        <name>Na(+)</name>
        <dbReference type="ChEBI" id="CHEBI:29101"/>
        <label>1</label>
    </ligand>
</feature>
<evidence type="ECO:0000256" key="11">
    <source>
        <dbReference type="ARBA" id="ARBA00023157"/>
    </source>
</evidence>
<dbReference type="GeneID" id="116308518"/>
<evidence type="ECO:0000256" key="8">
    <source>
        <dbReference type="ARBA" id="ARBA00022989"/>
    </source>
</evidence>
<feature type="transmembrane region" description="Helical" evidence="17">
    <location>
        <begin position="268"/>
        <end position="299"/>
    </location>
</feature>
<feature type="transmembrane region" description="Helical" evidence="17">
    <location>
        <begin position="479"/>
        <end position="499"/>
    </location>
</feature>
<keyword evidence="3" id="KW-1003">Cell membrane</keyword>
<keyword evidence="4 15" id="KW-0812">Transmembrane</keyword>
<feature type="binding site" evidence="13">
    <location>
        <position position="74"/>
    </location>
    <ligand>
        <name>Na(+)</name>
        <dbReference type="ChEBI" id="CHEBI:29101"/>
        <label>1</label>
    </ligand>
</feature>
<feature type="binding site" evidence="13">
    <location>
        <position position="354"/>
    </location>
    <ligand>
        <name>Na(+)</name>
        <dbReference type="ChEBI" id="CHEBI:29101"/>
        <label>1</label>
    </ligand>
</feature>
<keyword evidence="6" id="KW-0532">Neurotransmitter transport</keyword>
<evidence type="ECO:0000256" key="12">
    <source>
        <dbReference type="ARBA" id="ARBA00023180"/>
    </source>
</evidence>
<evidence type="ECO:0000256" key="1">
    <source>
        <dbReference type="ARBA" id="ARBA00004651"/>
    </source>
</evidence>
<feature type="compositionally biased region" description="Polar residues" evidence="16">
    <location>
        <begin position="43"/>
        <end position="53"/>
    </location>
</feature>
<dbReference type="OrthoDB" id="6581954at2759"/>
<dbReference type="KEGG" id="aten:116308518"/>
<keyword evidence="5 13" id="KW-0479">Metal-binding</keyword>
<feature type="binding site" evidence="13">
    <location>
        <position position="78"/>
    </location>
    <ligand>
        <name>Na(+)</name>
        <dbReference type="ChEBI" id="CHEBI:29101"/>
        <label>1</label>
    </ligand>
</feature>
<evidence type="ECO:0000256" key="9">
    <source>
        <dbReference type="ARBA" id="ARBA00023053"/>
    </source>
</evidence>
<comment type="subcellular location">
    <subcellularLocation>
        <location evidence="1">Cell membrane</location>
        <topology evidence="1">Multi-pass membrane protein</topology>
    </subcellularLocation>
</comment>
<evidence type="ECO:0000256" key="6">
    <source>
        <dbReference type="ARBA" id="ARBA00022775"/>
    </source>
</evidence>
<dbReference type="InParanoid" id="A0A6P8J467"/>
<dbReference type="AlphaFoldDB" id="A0A6P8J467"/>
<dbReference type="RefSeq" id="XP_031574816.1">
    <property type="nucleotide sequence ID" value="XM_031718956.1"/>
</dbReference>
<feature type="disulfide bond" evidence="14">
    <location>
        <begin position="177"/>
        <end position="186"/>
    </location>
</feature>
<evidence type="ECO:0000313" key="18">
    <source>
        <dbReference type="Proteomes" id="UP000515163"/>
    </source>
</evidence>
<feature type="transmembrane region" description="Helical" evidence="17">
    <location>
        <begin position="237"/>
        <end position="256"/>
    </location>
</feature>
<feature type="binding site" evidence="13">
    <location>
        <position position="322"/>
    </location>
    <ligand>
        <name>Na(+)</name>
        <dbReference type="ChEBI" id="CHEBI:29101"/>
        <label>1</label>
    </ligand>
</feature>
<feature type="transmembrane region" description="Helical" evidence="17">
    <location>
        <begin position="564"/>
        <end position="583"/>
    </location>
</feature>
<keyword evidence="2 15" id="KW-0813">Transport</keyword>
<dbReference type="GO" id="GO:0006836">
    <property type="term" value="P:neurotransmitter transport"/>
    <property type="evidence" value="ECO:0007669"/>
    <property type="project" value="UniProtKB-KW"/>
</dbReference>
<feature type="transmembrane region" description="Helical" evidence="17">
    <location>
        <begin position="95"/>
        <end position="116"/>
    </location>
</feature>
<comment type="similarity">
    <text evidence="15">Belongs to the sodium:neurotransmitter symporter (SNF) (TC 2.A.22) family.</text>
</comment>
<evidence type="ECO:0000256" key="14">
    <source>
        <dbReference type="PIRSR" id="PIRSR600175-2"/>
    </source>
</evidence>
<keyword evidence="10 17" id="KW-0472">Membrane</keyword>
<dbReference type="GO" id="GO:0006865">
    <property type="term" value="P:amino acid transport"/>
    <property type="evidence" value="ECO:0007669"/>
    <property type="project" value="TreeGrafter"/>
</dbReference>
<accession>A0A6P8J467</accession>
<proteinExistence type="inferred from homology"/>
<dbReference type="GO" id="GO:0005886">
    <property type="term" value="C:plasma membrane"/>
    <property type="evidence" value="ECO:0007669"/>
    <property type="project" value="UniProtKB-SubCell"/>
</dbReference>
<feature type="binding site" evidence="13">
    <location>
        <position position="419"/>
    </location>
    <ligand>
        <name>Na(+)</name>
        <dbReference type="ChEBI" id="CHEBI:29101"/>
        <label>1</label>
    </ligand>
</feature>
<evidence type="ECO:0000256" key="3">
    <source>
        <dbReference type="ARBA" id="ARBA00022475"/>
    </source>
</evidence>
<evidence type="ECO:0000256" key="10">
    <source>
        <dbReference type="ARBA" id="ARBA00023136"/>
    </source>
</evidence>
<protein>
    <recommendedName>
        <fullName evidence="15">Transporter</fullName>
    </recommendedName>
</protein>